<accession>A0A6I3KXC0</accession>
<proteinExistence type="predicted"/>
<evidence type="ECO:0000313" key="1">
    <source>
        <dbReference type="EMBL" id="MTE14327.1"/>
    </source>
</evidence>
<dbReference type="RefSeq" id="WP_154788786.1">
    <property type="nucleotide sequence ID" value="NZ_WMBB01000007.1"/>
</dbReference>
<name>A0A6I3KXC0_9NOCA</name>
<dbReference type="InterPro" id="IPR039708">
    <property type="entry name" value="MT1774/Rv1733c-like"/>
</dbReference>
<comment type="caution">
    <text evidence="1">The sequence shown here is derived from an EMBL/GenBank/DDBJ whole genome shotgun (WGS) entry which is preliminary data.</text>
</comment>
<evidence type="ECO:0000313" key="2">
    <source>
        <dbReference type="Proteomes" id="UP000432464"/>
    </source>
</evidence>
<dbReference type="EMBL" id="WMBB01000007">
    <property type="protein sequence ID" value="MTE14327.1"/>
    <property type="molecule type" value="Genomic_DNA"/>
</dbReference>
<keyword evidence="2" id="KW-1185">Reference proteome</keyword>
<reference evidence="1 2" key="1">
    <citation type="submission" date="2019-11" db="EMBL/GenBank/DDBJ databases">
        <title>Nocardia sp. nov. CT2-14 isolated from soil.</title>
        <authorList>
            <person name="Kanchanasin P."/>
            <person name="Tanasupawat S."/>
            <person name="Yuki M."/>
            <person name="Kudo T."/>
        </authorList>
    </citation>
    <scope>NUCLEOTIDE SEQUENCE [LARGE SCALE GENOMIC DNA]</scope>
    <source>
        <strain evidence="1 2">CT2-14</strain>
    </source>
</reference>
<gene>
    <name evidence="1" type="ORF">GLP40_16350</name>
</gene>
<sequence length="195" mass="20709">MIANQALPVRLWRMQPCSSNPLMRPSDRCESLVRLLVVVWMLALVPIAAAAGTVAYTNAAEEIRAENATKVQVMATTIGETTPKTVATPYGPRHDEALVRWEDAGRSGTATVPVNGKPTPGSVVPVWIGADGRLTDAPRLPGSAAADGVAVAVAALLLGGGGALWLESCATWALNTLRHRRWDVEWRTLARPVGT</sequence>
<dbReference type="Proteomes" id="UP000432464">
    <property type="component" value="Unassembled WGS sequence"/>
</dbReference>
<dbReference type="PANTHER" id="PTHR42305">
    <property type="entry name" value="MEMBRANE PROTEIN RV1733C-RELATED"/>
    <property type="match status" value="1"/>
</dbReference>
<dbReference type="AlphaFoldDB" id="A0A6I3KXC0"/>
<organism evidence="1 2">
    <name type="scientific">Nocardia aurantiaca</name>
    <dbReference type="NCBI Taxonomy" id="2675850"/>
    <lineage>
        <taxon>Bacteria</taxon>
        <taxon>Bacillati</taxon>
        <taxon>Actinomycetota</taxon>
        <taxon>Actinomycetes</taxon>
        <taxon>Mycobacteriales</taxon>
        <taxon>Nocardiaceae</taxon>
        <taxon>Nocardia</taxon>
    </lineage>
</organism>
<protein>
    <submittedName>
        <fullName evidence="1">Uncharacterized protein</fullName>
    </submittedName>
</protein>
<dbReference type="PANTHER" id="PTHR42305:SF1">
    <property type="entry name" value="MEMBRANE PROTEIN RV1733C-RELATED"/>
    <property type="match status" value="1"/>
</dbReference>